<gene>
    <name evidence="3" type="ORF">ABB30_11610</name>
</gene>
<dbReference type="OrthoDB" id="8780887at2"/>
<reference evidence="3 4" key="1">
    <citation type="submission" date="2015-05" db="EMBL/GenBank/DDBJ databases">
        <title>Genome sequencing and analysis of members of genus Stenotrophomonas.</title>
        <authorList>
            <person name="Patil P.P."/>
            <person name="Midha S."/>
            <person name="Patil P.B."/>
        </authorList>
    </citation>
    <scope>NUCLEOTIDE SEQUENCE [LARGE SCALE GENOMIC DNA]</scope>
    <source>
        <strain evidence="3 4">DSM 24757</strain>
    </source>
</reference>
<dbReference type="STRING" id="336566.ABB30_11610"/>
<comment type="caution">
    <text evidence="3">The sequence shown here is derived from an EMBL/GenBank/DDBJ whole genome shotgun (WGS) entry which is preliminary data.</text>
</comment>
<evidence type="ECO:0000256" key="1">
    <source>
        <dbReference type="SAM" id="MobiDB-lite"/>
    </source>
</evidence>
<dbReference type="AlphaFoldDB" id="A0A0R0D0V4"/>
<keyword evidence="2" id="KW-0472">Membrane</keyword>
<feature type="region of interest" description="Disordered" evidence="1">
    <location>
        <begin position="70"/>
        <end position="92"/>
    </location>
</feature>
<dbReference type="PATRIC" id="fig|336566.3.peg.1747"/>
<dbReference type="EMBL" id="LDJM01000029">
    <property type="protein sequence ID" value="KRG75615.1"/>
    <property type="molecule type" value="Genomic_DNA"/>
</dbReference>
<accession>A0A0R0D0V4</accession>
<dbReference type="RefSeq" id="WP_057638470.1">
    <property type="nucleotide sequence ID" value="NZ_LDJM01000029.1"/>
</dbReference>
<proteinExistence type="predicted"/>
<evidence type="ECO:0000256" key="2">
    <source>
        <dbReference type="SAM" id="Phobius"/>
    </source>
</evidence>
<organism evidence="3 4">
    <name type="scientific">Stenotrophomonas ginsengisoli</name>
    <dbReference type="NCBI Taxonomy" id="336566"/>
    <lineage>
        <taxon>Bacteria</taxon>
        <taxon>Pseudomonadati</taxon>
        <taxon>Pseudomonadota</taxon>
        <taxon>Gammaproteobacteria</taxon>
        <taxon>Lysobacterales</taxon>
        <taxon>Lysobacteraceae</taxon>
        <taxon>Stenotrophomonas</taxon>
    </lineage>
</organism>
<keyword evidence="4" id="KW-1185">Reference proteome</keyword>
<protein>
    <submittedName>
        <fullName evidence="3">Pilus assembly protein</fullName>
    </submittedName>
</protein>
<name>A0A0R0D0V4_9GAMM</name>
<dbReference type="Proteomes" id="UP000050956">
    <property type="component" value="Unassembled WGS sequence"/>
</dbReference>
<evidence type="ECO:0000313" key="3">
    <source>
        <dbReference type="EMBL" id="KRG75615.1"/>
    </source>
</evidence>
<evidence type="ECO:0000313" key="4">
    <source>
        <dbReference type="Proteomes" id="UP000050956"/>
    </source>
</evidence>
<sequence>MSINRRLGRKQRGQGMTEYIIIVALIAIAAIGVFTFFGGTVRSQVAGMANELAGDANSSREMIGHANNQSNFAKEQAKEKKGLNSYNGNEPK</sequence>
<keyword evidence="2" id="KW-1133">Transmembrane helix</keyword>
<keyword evidence="2" id="KW-0812">Transmembrane</keyword>
<feature type="transmembrane region" description="Helical" evidence="2">
    <location>
        <begin position="20"/>
        <end position="41"/>
    </location>
</feature>